<dbReference type="AlphaFoldDB" id="A0A835XWR9"/>
<comment type="caution">
    <text evidence="1">The sequence shown here is derived from an EMBL/GenBank/DDBJ whole genome shotgun (WGS) entry which is preliminary data.</text>
</comment>
<accession>A0A835XWR9</accession>
<proteinExistence type="predicted"/>
<dbReference type="Proteomes" id="UP000612055">
    <property type="component" value="Unassembled WGS sequence"/>
</dbReference>
<name>A0A835XWR9_9CHLO</name>
<evidence type="ECO:0000313" key="2">
    <source>
        <dbReference type="Proteomes" id="UP000612055"/>
    </source>
</evidence>
<dbReference type="OrthoDB" id="538146at2759"/>
<organism evidence="1 2">
    <name type="scientific">Edaphochlamys debaryana</name>
    <dbReference type="NCBI Taxonomy" id="47281"/>
    <lineage>
        <taxon>Eukaryota</taxon>
        <taxon>Viridiplantae</taxon>
        <taxon>Chlorophyta</taxon>
        <taxon>core chlorophytes</taxon>
        <taxon>Chlorophyceae</taxon>
        <taxon>CS clade</taxon>
        <taxon>Chlamydomonadales</taxon>
        <taxon>Chlamydomonadales incertae sedis</taxon>
        <taxon>Edaphochlamys</taxon>
    </lineage>
</organism>
<keyword evidence="2" id="KW-1185">Reference proteome</keyword>
<evidence type="ECO:0000313" key="1">
    <source>
        <dbReference type="EMBL" id="KAG2492542.1"/>
    </source>
</evidence>
<gene>
    <name evidence="1" type="ORF">HYH03_009207</name>
</gene>
<protein>
    <submittedName>
        <fullName evidence="1">Uncharacterized protein</fullName>
    </submittedName>
</protein>
<reference evidence="1" key="1">
    <citation type="journal article" date="2020" name="bioRxiv">
        <title>Comparative genomics of Chlamydomonas.</title>
        <authorList>
            <person name="Craig R.J."/>
            <person name="Hasan A.R."/>
            <person name="Ness R.W."/>
            <person name="Keightley P.D."/>
        </authorList>
    </citation>
    <scope>NUCLEOTIDE SEQUENCE</scope>
    <source>
        <strain evidence="1">CCAP 11/70</strain>
    </source>
</reference>
<dbReference type="EMBL" id="JAEHOE010000044">
    <property type="protein sequence ID" value="KAG2492542.1"/>
    <property type="molecule type" value="Genomic_DNA"/>
</dbReference>
<sequence length="199" mass="20640">MAVISQALFRLSPEVDKVLQQATQCAEALTLSATSPVWLPAAGAALVAGMEEGPVRGRPITHVLLTDNATLRHQAAAGQLAPWVSPLVQALHMEVHDPASVPGGATSNATAAAEALARAHIASLADFGILVKATCVVYSPSGFSNQAQLLRRNRGCAALLGVDGLSEAQACSLGLLGLARQGINGARQRRRPRQESGRT</sequence>